<evidence type="ECO:0000313" key="2">
    <source>
        <dbReference type="Proteomes" id="UP000078572"/>
    </source>
</evidence>
<keyword evidence="1" id="KW-0614">Plasmid</keyword>
<evidence type="ECO:0000313" key="1">
    <source>
        <dbReference type="EMBL" id="ANJ76329.1"/>
    </source>
</evidence>
<dbReference type="EMBL" id="CP016024">
    <property type="protein sequence ID" value="ANJ76329.1"/>
    <property type="molecule type" value="Genomic_DNA"/>
</dbReference>
<dbReference type="RefSeq" id="WP_024979416.1">
    <property type="nucleotide sequence ID" value="NZ_CP016024.1"/>
</dbReference>
<protein>
    <submittedName>
        <fullName evidence="1">Uncharacterized protein</fullName>
    </submittedName>
</protein>
<keyword evidence="2" id="KW-1185">Reference proteome</keyword>
<gene>
    <name evidence="1" type="ORF">A9Y76_27380</name>
</gene>
<dbReference type="AlphaFoldDB" id="A0A192A7G6"/>
<dbReference type="Proteomes" id="UP000078572">
    <property type="component" value="Plasmid pRI-1"/>
</dbReference>
<name>A0A192A7G6_9RALS</name>
<dbReference type="OrthoDB" id="9134181at2"/>
<reference evidence="2" key="1">
    <citation type="submission" date="2016-06" db="EMBL/GenBank/DDBJ databases">
        <authorList>
            <person name="Xu Y."/>
            <person name="Nagy A."/>
            <person name="Yan X."/>
            <person name="Kim S.W."/>
            <person name="Haley B."/>
            <person name="Liu N.T."/>
            <person name="Nou X."/>
        </authorList>
    </citation>
    <scope>NUCLEOTIDE SEQUENCE [LARGE SCALE GENOMIC DNA]</scope>
    <source>
        <strain evidence="2">ATCC 49129</strain>
        <plasmid evidence="2">pri-1</plasmid>
    </source>
</reference>
<accession>A0A192A7G6</accession>
<organism evidence="1 2">
    <name type="scientific">Ralstonia insidiosa</name>
    <dbReference type="NCBI Taxonomy" id="190721"/>
    <lineage>
        <taxon>Bacteria</taxon>
        <taxon>Pseudomonadati</taxon>
        <taxon>Pseudomonadota</taxon>
        <taxon>Betaproteobacteria</taxon>
        <taxon>Burkholderiales</taxon>
        <taxon>Burkholderiaceae</taxon>
        <taxon>Ralstonia</taxon>
    </lineage>
</organism>
<sequence length="64" mass="7019">MMVYKLSQEAVDMLLQTPLEVLVEKTKEANQAIFVDNQFEDLLKVAAIATASPSAIKNVIALRG</sequence>
<proteinExistence type="predicted"/>
<dbReference type="GeneID" id="61529761"/>
<geneLocation type="plasmid" evidence="2">
    <name>pri-1</name>
</geneLocation>